<feature type="compositionally biased region" description="Polar residues" evidence="1">
    <location>
        <begin position="540"/>
        <end position="549"/>
    </location>
</feature>
<dbReference type="InterPro" id="IPR036047">
    <property type="entry name" value="F-box-like_dom_sf"/>
</dbReference>
<dbReference type="PANTHER" id="PTHR34145">
    <property type="entry name" value="OS02G0105600 PROTEIN"/>
    <property type="match status" value="1"/>
</dbReference>
<dbReference type="SUPFAM" id="SSF81383">
    <property type="entry name" value="F-box domain"/>
    <property type="match status" value="1"/>
</dbReference>
<evidence type="ECO:0000313" key="4">
    <source>
        <dbReference type="Proteomes" id="UP000636709"/>
    </source>
</evidence>
<dbReference type="Pfam" id="PF00646">
    <property type="entry name" value="F-box"/>
    <property type="match status" value="1"/>
</dbReference>
<reference evidence="3" key="1">
    <citation type="submission" date="2020-07" db="EMBL/GenBank/DDBJ databases">
        <title>Genome sequence and genetic diversity analysis of an under-domesticated orphan crop, white fonio (Digitaria exilis).</title>
        <authorList>
            <person name="Bennetzen J.L."/>
            <person name="Chen S."/>
            <person name="Ma X."/>
            <person name="Wang X."/>
            <person name="Yssel A.E.J."/>
            <person name="Chaluvadi S.R."/>
            <person name="Johnson M."/>
            <person name="Gangashetty P."/>
            <person name="Hamidou F."/>
            <person name="Sanogo M.D."/>
            <person name="Zwaenepoel A."/>
            <person name="Wallace J."/>
            <person name="Van De Peer Y."/>
            <person name="Van Deynze A."/>
        </authorList>
    </citation>
    <scope>NUCLEOTIDE SEQUENCE</scope>
    <source>
        <tissue evidence="3">Leaves</tissue>
    </source>
</reference>
<proteinExistence type="predicted"/>
<feature type="compositionally biased region" description="Basic and acidic residues" evidence="1">
    <location>
        <begin position="762"/>
        <end position="774"/>
    </location>
</feature>
<name>A0A835AGC5_9POAL</name>
<feature type="compositionally biased region" description="Basic and acidic residues" evidence="1">
    <location>
        <begin position="704"/>
        <end position="726"/>
    </location>
</feature>
<feature type="compositionally biased region" description="Basic residues" evidence="1">
    <location>
        <begin position="775"/>
        <end position="784"/>
    </location>
</feature>
<organism evidence="3 4">
    <name type="scientific">Digitaria exilis</name>
    <dbReference type="NCBI Taxonomy" id="1010633"/>
    <lineage>
        <taxon>Eukaryota</taxon>
        <taxon>Viridiplantae</taxon>
        <taxon>Streptophyta</taxon>
        <taxon>Embryophyta</taxon>
        <taxon>Tracheophyta</taxon>
        <taxon>Spermatophyta</taxon>
        <taxon>Magnoliopsida</taxon>
        <taxon>Liliopsida</taxon>
        <taxon>Poales</taxon>
        <taxon>Poaceae</taxon>
        <taxon>PACMAD clade</taxon>
        <taxon>Panicoideae</taxon>
        <taxon>Panicodae</taxon>
        <taxon>Paniceae</taxon>
        <taxon>Anthephorinae</taxon>
        <taxon>Digitaria</taxon>
    </lineage>
</organism>
<protein>
    <recommendedName>
        <fullName evidence="2">F-box domain-containing protein</fullName>
    </recommendedName>
</protein>
<dbReference type="Proteomes" id="UP000636709">
    <property type="component" value="Unassembled WGS sequence"/>
</dbReference>
<gene>
    <name evidence="3" type="ORF">HU200_056931</name>
</gene>
<accession>A0A835AGC5</accession>
<keyword evidence="4" id="KW-1185">Reference proteome</keyword>
<dbReference type="InterPro" id="IPR053772">
    <property type="entry name" value="At1g61320/At1g61330-like"/>
</dbReference>
<dbReference type="AlphaFoldDB" id="A0A835AGC5"/>
<evidence type="ECO:0000313" key="3">
    <source>
        <dbReference type="EMBL" id="KAF8661511.1"/>
    </source>
</evidence>
<feature type="region of interest" description="Disordered" evidence="1">
    <location>
        <begin position="479"/>
        <end position="552"/>
    </location>
</feature>
<dbReference type="InterPro" id="IPR001810">
    <property type="entry name" value="F-box_dom"/>
</dbReference>
<dbReference type="PANTHER" id="PTHR34145:SF65">
    <property type="entry name" value="FBD DOMAIN-CONTAINING PROTEIN"/>
    <property type="match status" value="1"/>
</dbReference>
<evidence type="ECO:0000259" key="2">
    <source>
        <dbReference type="Pfam" id="PF00646"/>
    </source>
</evidence>
<comment type="caution">
    <text evidence="3">The sequence shown here is derived from an EMBL/GenBank/DDBJ whole genome shotgun (WGS) entry which is preliminary data.</text>
</comment>
<sequence>MPPPLPSNRAPQRRGDGGVVGSLPDDLLHSILRSLPLKQAARTSALSRRWAPKWLHALAAYPVLDLTDQNFARGQSPARAVATHGAPLDAIRVALVAPSASGLVGDGGAFGQDVVGWVAAAVAVDLMAPPSQDEDASPRDDRGRDQQELHYVEELGLQRRHGRSPRSLLLILLAETFQRLIEIIRLRQNGPYLHLPQREPRAMIQQRDLTDCACDHKSISTLTRTRGSDRRIRDDDAAAIHRERSTRSGDAFEGRNSLEYLALGRISLRAVPLPAAGLAGLRSLSLSHALFLTDDAVEGVLANRAALESLTLTGCHLLTSVSVASERLPVSGARGLPRRARAPVVPIDLGEVEGDIAMPALRDARLTRTPTSQDYEYPFLSRVAHARVLTLCSKASREAPHLRVPAQRRQQASTQEILPRTIRPYRIGRGRTVRPQGADLTQNVRRSDKSEHLPADRLCTRSEPFAIMIQNHQRLCPKISSTPDGPPLPTGPSAVDEENHKRAPRLRSKFSMEADCPPGRARPSTPSYNTRPQLCHAIHTPSSPLAPNSSKRRDSLSLSLSLSVHFLLPQNRPRNRAATRPNSLNLGHLPPSPNPLMLDLLHLPSNNPTFPFNLHDVVCGGLNPRAELLTSTWKGSSMPPPPPQLNQGTPSLKIFAKKMAKVVALLSLVTWNSSWGSRNLHTHTLPQDLRQEDGEPGDTSTEDLGPRIKMDGWRPPRVPARPEHNRQPRWSLAASDAIMLHKHSSGGLASDEGRPGLAGLDLEGKWATKAESDGRRRRRPSVIV</sequence>
<feature type="region of interest" description="Disordered" evidence="1">
    <location>
        <begin position="684"/>
        <end position="729"/>
    </location>
</feature>
<dbReference type="EMBL" id="JACEFO010002394">
    <property type="protein sequence ID" value="KAF8661511.1"/>
    <property type="molecule type" value="Genomic_DNA"/>
</dbReference>
<feature type="domain" description="F-box" evidence="2">
    <location>
        <begin position="22"/>
        <end position="50"/>
    </location>
</feature>
<feature type="region of interest" description="Disordered" evidence="1">
    <location>
        <begin position="743"/>
        <end position="784"/>
    </location>
</feature>
<evidence type="ECO:0000256" key="1">
    <source>
        <dbReference type="SAM" id="MobiDB-lite"/>
    </source>
</evidence>
<dbReference type="SUPFAM" id="SSF52047">
    <property type="entry name" value="RNI-like"/>
    <property type="match status" value="1"/>
</dbReference>